<evidence type="ECO:0000313" key="3">
    <source>
        <dbReference type="Proteomes" id="UP000580250"/>
    </source>
</evidence>
<protein>
    <submittedName>
        <fullName evidence="2">Uncharacterized protein</fullName>
    </submittedName>
</protein>
<comment type="caution">
    <text evidence="2">The sequence shown here is derived from an EMBL/GenBank/DDBJ whole genome shotgun (WGS) entry which is preliminary data.</text>
</comment>
<organism evidence="2 3">
    <name type="scientific">Meloidogyne enterolobii</name>
    <name type="common">Root-knot nematode worm</name>
    <name type="synonym">Meloidogyne mayaguensis</name>
    <dbReference type="NCBI Taxonomy" id="390850"/>
    <lineage>
        <taxon>Eukaryota</taxon>
        <taxon>Metazoa</taxon>
        <taxon>Ecdysozoa</taxon>
        <taxon>Nematoda</taxon>
        <taxon>Chromadorea</taxon>
        <taxon>Rhabditida</taxon>
        <taxon>Tylenchina</taxon>
        <taxon>Tylenchomorpha</taxon>
        <taxon>Tylenchoidea</taxon>
        <taxon>Meloidogynidae</taxon>
        <taxon>Meloidogyninae</taxon>
        <taxon>Meloidogyne</taxon>
    </lineage>
</organism>
<accession>A0A6V7V8U3</accession>
<reference evidence="2 3" key="1">
    <citation type="submission" date="2020-08" db="EMBL/GenBank/DDBJ databases">
        <authorList>
            <person name="Koutsovoulos G."/>
            <person name="Danchin GJ E."/>
        </authorList>
    </citation>
    <scope>NUCLEOTIDE SEQUENCE [LARGE SCALE GENOMIC DNA]</scope>
</reference>
<dbReference type="AlphaFoldDB" id="A0A6V7V8U3"/>
<name>A0A6V7V8U3_MELEN</name>
<feature type="chain" id="PRO_5028114063" evidence="1">
    <location>
        <begin position="23"/>
        <end position="108"/>
    </location>
</feature>
<keyword evidence="1" id="KW-0732">Signal</keyword>
<sequence>MKLDRVLIFLIFNSILWSLINSVKNNKNQNELTRVVETSEGQTKNLNDGDEFSVVPQVHQYKGKFNSETKMSNNETSADIYEEKKLKKKEYMKNYYQNNKEKHHTRTK</sequence>
<dbReference type="Proteomes" id="UP000580250">
    <property type="component" value="Unassembled WGS sequence"/>
</dbReference>
<gene>
    <name evidence="2" type="ORF">MENT_LOCUS22810</name>
</gene>
<evidence type="ECO:0000313" key="2">
    <source>
        <dbReference type="EMBL" id="CAD2171339.1"/>
    </source>
</evidence>
<dbReference type="EMBL" id="CAJEWN010000182">
    <property type="protein sequence ID" value="CAD2171339.1"/>
    <property type="molecule type" value="Genomic_DNA"/>
</dbReference>
<proteinExistence type="predicted"/>
<feature type="signal peptide" evidence="1">
    <location>
        <begin position="1"/>
        <end position="22"/>
    </location>
</feature>
<evidence type="ECO:0000256" key="1">
    <source>
        <dbReference type="SAM" id="SignalP"/>
    </source>
</evidence>